<keyword evidence="2" id="KW-0539">Nucleus</keyword>
<dbReference type="CDD" id="cd18315">
    <property type="entry name" value="BTB_POZ_BAB-like"/>
    <property type="match status" value="1"/>
</dbReference>
<name>A0A1B0B095_9MUSC</name>
<dbReference type="InterPro" id="IPR011333">
    <property type="entry name" value="SKP1/BTB/POZ_sf"/>
</dbReference>
<evidence type="ECO:0000256" key="2">
    <source>
        <dbReference type="ARBA" id="ARBA00023242"/>
    </source>
</evidence>
<protein>
    <recommendedName>
        <fullName evidence="3">BTB domain-containing protein</fullName>
    </recommendedName>
</protein>
<dbReference type="SMART" id="SM00225">
    <property type="entry name" value="BTB"/>
    <property type="match status" value="1"/>
</dbReference>
<comment type="subcellular location">
    <subcellularLocation>
        <location evidence="1">Nucleus</location>
    </subcellularLocation>
</comment>
<keyword evidence="5" id="KW-1185">Reference proteome</keyword>
<accession>A0A1B0B095</accession>
<dbReference type="InterPro" id="IPR051095">
    <property type="entry name" value="Dros_DevTransReg"/>
</dbReference>
<evidence type="ECO:0000259" key="3">
    <source>
        <dbReference type="PROSITE" id="PS50097"/>
    </source>
</evidence>
<reference evidence="5" key="1">
    <citation type="submission" date="2015-01" db="EMBL/GenBank/DDBJ databases">
        <authorList>
            <person name="Aksoy S."/>
            <person name="Warren W."/>
            <person name="Wilson R.K."/>
        </authorList>
    </citation>
    <scope>NUCLEOTIDE SEQUENCE [LARGE SCALE GENOMIC DNA]</scope>
    <source>
        <strain evidence="5">IAEA</strain>
    </source>
</reference>
<dbReference type="SUPFAM" id="SSF54695">
    <property type="entry name" value="POZ domain"/>
    <property type="match status" value="1"/>
</dbReference>
<dbReference type="EMBL" id="JXJN01006601">
    <property type="status" value="NOT_ANNOTATED_CDS"/>
    <property type="molecule type" value="Genomic_DNA"/>
</dbReference>
<organism evidence="4 5">
    <name type="scientific">Glossina palpalis gambiensis</name>
    <dbReference type="NCBI Taxonomy" id="67801"/>
    <lineage>
        <taxon>Eukaryota</taxon>
        <taxon>Metazoa</taxon>
        <taxon>Ecdysozoa</taxon>
        <taxon>Arthropoda</taxon>
        <taxon>Hexapoda</taxon>
        <taxon>Insecta</taxon>
        <taxon>Pterygota</taxon>
        <taxon>Neoptera</taxon>
        <taxon>Endopterygota</taxon>
        <taxon>Diptera</taxon>
        <taxon>Brachycera</taxon>
        <taxon>Muscomorpha</taxon>
        <taxon>Hippoboscoidea</taxon>
        <taxon>Glossinidae</taxon>
        <taxon>Glossina</taxon>
    </lineage>
</organism>
<dbReference type="Pfam" id="PF00651">
    <property type="entry name" value="BTB"/>
    <property type="match status" value="1"/>
</dbReference>
<evidence type="ECO:0000256" key="1">
    <source>
        <dbReference type="ARBA" id="ARBA00004123"/>
    </source>
</evidence>
<dbReference type="STRING" id="67801.A0A1B0B095"/>
<evidence type="ECO:0000313" key="4">
    <source>
        <dbReference type="EnsemblMetazoa" id="GPPI014546-PA"/>
    </source>
</evidence>
<evidence type="ECO:0000313" key="5">
    <source>
        <dbReference type="Proteomes" id="UP000092460"/>
    </source>
</evidence>
<dbReference type="Proteomes" id="UP000092460">
    <property type="component" value="Unassembled WGS sequence"/>
</dbReference>
<dbReference type="Gene3D" id="3.30.710.10">
    <property type="entry name" value="Potassium Channel Kv1.1, Chain A"/>
    <property type="match status" value="1"/>
</dbReference>
<reference evidence="4" key="2">
    <citation type="submission" date="2020-05" db="UniProtKB">
        <authorList>
            <consortium name="EnsemblMetazoa"/>
        </authorList>
    </citation>
    <scope>IDENTIFICATION</scope>
    <source>
        <strain evidence="4">IAEA</strain>
    </source>
</reference>
<dbReference type="PANTHER" id="PTHR23110:SF102">
    <property type="entry name" value="PIPSQUEAK, ISOFORM O"/>
    <property type="match status" value="1"/>
</dbReference>
<dbReference type="PANTHER" id="PTHR23110">
    <property type="entry name" value="BTB DOMAIN TRANSCRIPTION FACTOR"/>
    <property type="match status" value="1"/>
</dbReference>
<proteinExistence type="predicted"/>
<dbReference type="EMBL" id="JXJN01006600">
    <property type="status" value="NOT_ANNOTATED_CDS"/>
    <property type="molecule type" value="Genomic_DNA"/>
</dbReference>
<sequence>MAQRSHQYFSLRWNNYQNTMTSVFQQLREDLSFVDVTLSCEHGSLKAHKVVLSACSSYFQKLLLENPCKHPTIILPGDIIFTDLKTIIDFVYRGEIDVTESELQSKMPYYASTDRKNNIFTMKNTGRIPYKCYLRYFDNLVAITYISQVDEIIVILANTAIDRKTSMQRNSTNCIYAISRRVYSIFEAFSTLVLNKLKLRWTMVLSSDQCKRRLLLMGGRCGVGALEVLVLLASGWSWHWLSFDCF</sequence>
<dbReference type="PROSITE" id="PS50097">
    <property type="entry name" value="BTB"/>
    <property type="match status" value="1"/>
</dbReference>
<dbReference type="VEuPathDB" id="VectorBase:GPPI014546"/>
<dbReference type="AlphaFoldDB" id="A0A1B0B095"/>
<dbReference type="EnsemblMetazoa" id="GPPI014546-RA">
    <property type="protein sequence ID" value="GPPI014546-PA"/>
    <property type="gene ID" value="GPPI014546"/>
</dbReference>
<dbReference type="GO" id="GO:0005634">
    <property type="term" value="C:nucleus"/>
    <property type="evidence" value="ECO:0007669"/>
    <property type="project" value="UniProtKB-SubCell"/>
</dbReference>
<dbReference type="InterPro" id="IPR000210">
    <property type="entry name" value="BTB/POZ_dom"/>
</dbReference>
<feature type="domain" description="BTB" evidence="3">
    <location>
        <begin position="34"/>
        <end position="100"/>
    </location>
</feature>
<dbReference type="GO" id="GO:0006357">
    <property type="term" value="P:regulation of transcription by RNA polymerase II"/>
    <property type="evidence" value="ECO:0007669"/>
    <property type="project" value="TreeGrafter"/>
</dbReference>